<dbReference type="EMBL" id="JBJJXI010000050">
    <property type="protein sequence ID" value="KAL3400872.1"/>
    <property type="molecule type" value="Genomic_DNA"/>
</dbReference>
<dbReference type="PANTHER" id="PTHR23080:SF143">
    <property type="entry name" value="SI:DKEY-56D12.4"/>
    <property type="match status" value="1"/>
</dbReference>
<keyword evidence="5" id="KW-1185">Reference proteome</keyword>
<sequence length="187" mass="21238">MPDCFKPEYSNTRVIIDCTEFRIDVPASVDNRVFCYSHYKKSFTAKVLISITPAGFISLKSKAAGGRKSDSQLTIETGLVDLVEDNDIMLADKGFPAFKSKIDDSGKRVLLIMPPFLEGNNEFAKEETEETYNLARVRIHVERIMQRLRTYQILNKIPKYLFNNIDDIIHMCCVLVNLQPPIIADTG</sequence>
<protein>
    <recommendedName>
        <fullName evidence="3">DDE Tnp4 domain-containing protein</fullName>
    </recommendedName>
</protein>
<proteinExistence type="predicted"/>
<comment type="cofactor">
    <cofactor evidence="1">
        <name>a divalent metal cation</name>
        <dbReference type="ChEBI" id="CHEBI:60240"/>
    </cofactor>
</comment>
<evidence type="ECO:0000256" key="2">
    <source>
        <dbReference type="ARBA" id="ARBA00022723"/>
    </source>
</evidence>
<evidence type="ECO:0000256" key="1">
    <source>
        <dbReference type="ARBA" id="ARBA00001968"/>
    </source>
</evidence>
<keyword evidence="2" id="KW-0479">Metal-binding</keyword>
<dbReference type="Pfam" id="PF13359">
    <property type="entry name" value="DDE_Tnp_4"/>
    <property type="match status" value="1"/>
</dbReference>
<dbReference type="PANTHER" id="PTHR23080">
    <property type="entry name" value="THAP DOMAIN PROTEIN"/>
    <property type="match status" value="1"/>
</dbReference>
<feature type="domain" description="DDE Tnp4" evidence="3">
    <location>
        <begin position="16"/>
        <end position="177"/>
    </location>
</feature>
<accession>A0ABD2X7N1</accession>
<reference evidence="4 5" key="1">
    <citation type="journal article" date="2024" name="bioRxiv">
        <title>A reference genome for Trichogramma kaykai: A tiny desert-dwelling parasitoid wasp with competing sex-ratio distorters.</title>
        <authorList>
            <person name="Culotta J."/>
            <person name="Lindsey A.R."/>
        </authorList>
    </citation>
    <scope>NUCLEOTIDE SEQUENCE [LARGE SCALE GENOMIC DNA]</scope>
    <source>
        <strain evidence="4 5">KSX58</strain>
    </source>
</reference>
<organism evidence="4 5">
    <name type="scientific">Trichogramma kaykai</name>
    <dbReference type="NCBI Taxonomy" id="54128"/>
    <lineage>
        <taxon>Eukaryota</taxon>
        <taxon>Metazoa</taxon>
        <taxon>Ecdysozoa</taxon>
        <taxon>Arthropoda</taxon>
        <taxon>Hexapoda</taxon>
        <taxon>Insecta</taxon>
        <taxon>Pterygota</taxon>
        <taxon>Neoptera</taxon>
        <taxon>Endopterygota</taxon>
        <taxon>Hymenoptera</taxon>
        <taxon>Apocrita</taxon>
        <taxon>Proctotrupomorpha</taxon>
        <taxon>Chalcidoidea</taxon>
        <taxon>Trichogrammatidae</taxon>
        <taxon>Trichogramma</taxon>
    </lineage>
</organism>
<dbReference type="AlphaFoldDB" id="A0ABD2X7N1"/>
<gene>
    <name evidence="4" type="ORF">TKK_006005</name>
</gene>
<dbReference type="InterPro" id="IPR027806">
    <property type="entry name" value="HARBI1_dom"/>
</dbReference>
<evidence type="ECO:0000313" key="5">
    <source>
        <dbReference type="Proteomes" id="UP001627154"/>
    </source>
</evidence>
<evidence type="ECO:0000313" key="4">
    <source>
        <dbReference type="EMBL" id="KAL3400872.1"/>
    </source>
</evidence>
<name>A0ABD2X7N1_9HYME</name>
<comment type="caution">
    <text evidence="4">The sequence shown here is derived from an EMBL/GenBank/DDBJ whole genome shotgun (WGS) entry which is preliminary data.</text>
</comment>
<evidence type="ECO:0000259" key="3">
    <source>
        <dbReference type="Pfam" id="PF13359"/>
    </source>
</evidence>
<dbReference type="Proteomes" id="UP001627154">
    <property type="component" value="Unassembled WGS sequence"/>
</dbReference>
<dbReference type="GO" id="GO:0046872">
    <property type="term" value="F:metal ion binding"/>
    <property type="evidence" value="ECO:0007669"/>
    <property type="project" value="UniProtKB-KW"/>
</dbReference>